<evidence type="ECO:0000259" key="1">
    <source>
        <dbReference type="Pfam" id="PF22936"/>
    </source>
</evidence>
<evidence type="ECO:0000313" key="2">
    <source>
        <dbReference type="EMBL" id="KAJ7210370.1"/>
    </source>
</evidence>
<reference evidence="2" key="1">
    <citation type="submission" date="2023-03" db="EMBL/GenBank/DDBJ databases">
        <title>Massive genome expansion in bonnet fungi (Mycena s.s.) driven by repeated elements and novel gene families across ecological guilds.</title>
        <authorList>
            <consortium name="Lawrence Berkeley National Laboratory"/>
            <person name="Harder C.B."/>
            <person name="Miyauchi S."/>
            <person name="Viragh M."/>
            <person name="Kuo A."/>
            <person name="Thoen E."/>
            <person name="Andreopoulos B."/>
            <person name="Lu D."/>
            <person name="Skrede I."/>
            <person name="Drula E."/>
            <person name="Henrissat B."/>
            <person name="Morin E."/>
            <person name="Kohler A."/>
            <person name="Barry K."/>
            <person name="LaButti K."/>
            <person name="Morin E."/>
            <person name="Salamov A."/>
            <person name="Lipzen A."/>
            <person name="Mereny Z."/>
            <person name="Hegedus B."/>
            <person name="Baldrian P."/>
            <person name="Stursova M."/>
            <person name="Weitz H."/>
            <person name="Taylor A."/>
            <person name="Grigoriev I.V."/>
            <person name="Nagy L.G."/>
            <person name="Martin F."/>
            <person name="Kauserud H."/>
        </authorList>
    </citation>
    <scope>NUCLEOTIDE SEQUENCE</scope>
    <source>
        <strain evidence="2">9144</strain>
    </source>
</reference>
<feature type="non-terminal residue" evidence="2">
    <location>
        <position position="1"/>
    </location>
</feature>
<proteinExistence type="predicted"/>
<dbReference type="InterPro" id="IPR054722">
    <property type="entry name" value="PolX-like_BBD"/>
</dbReference>
<protein>
    <recommendedName>
        <fullName evidence="1">Retrovirus-related Pol polyprotein from transposon TNT 1-94-like beta-barrel domain-containing protein</fullName>
    </recommendedName>
</protein>
<keyword evidence="3" id="KW-1185">Reference proteome</keyword>
<comment type="caution">
    <text evidence="2">The sequence shown here is derived from an EMBL/GenBank/DDBJ whole genome shotgun (WGS) entry which is preliminary data.</text>
</comment>
<dbReference type="Pfam" id="PF22936">
    <property type="entry name" value="Pol_BBD"/>
    <property type="match status" value="1"/>
</dbReference>
<name>A0AAD6VLI2_9AGAR</name>
<evidence type="ECO:0000313" key="3">
    <source>
        <dbReference type="Proteomes" id="UP001219525"/>
    </source>
</evidence>
<organism evidence="2 3">
    <name type="scientific">Mycena pura</name>
    <dbReference type="NCBI Taxonomy" id="153505"/>
    <lineage>
        <taxon>Eukaryota</taxon>
        <taxon>Fungi</taxon>
        <taxon>Dikarya</taxon>
        <taxon>Basidiomycota</taxon>
        <taxon>Agaricomycotina</taxon>
        <taxon>Agaricomycetes</taxon>
        <taxon>Agaricomycetidae</taxon>
        <taxon>Agaricales</taxon>
        <taxon>Marasmiineae</taxon>
        <taxon>Mycenaceae</taxon>
        <taxon>Mycena</taxon>
    </lineage>
</organism>
<sequence>ICDSGATQHVTPSRDRLSNFQSIQPRKIVAADNKFEARGKGDMYIEIPNGNNFIRKNIPFLI</sequence>
<feature type="domain" description="Retrovirus-related Pol polyprotein from transposon TNT 1-94-like beta-barrel" evidence="1">
    <location>
        <begin position="1"/>
        <end position="54"/>
    </location>
</feature>
<dbReference type="Proteomes" id="UP001219525">
    <property type="component" value="Unassembled WGS sequence"/>
</dbReference>
<gene>
    <name evidence="2" type="ORF">GGX14DRAFT_363547</name>
</gene>
<dbReference type="AlphaFoldDB" id="A0AAD6VLI2"/>
<dbReference type="EMBL" id="JARJCW010000028">
    <property type="protein sequence ID" value="KAJ7210370.1"/>
    <property type="molecule type" value="Genomic_DNA"/>
</dbReference>
<accession>A0AAD6VLI2</accession>